<protein>
    <submittedName>
        <fullName evidence="2">Uncharacterized protein</fullName>
    </submittedName>
</protein>
<gene>
    <name evidence="2" type="ORF">GCM10009030_24000</name>
</gene>
<dbReference type="Proteomes" id="UP000605784">
    <property type="component" value="Unassembled WGS sequence"/>
</dbReference>
<dbReference type="EMBL" id="BMOU01000004">
    <property type="protein sequence ID" value="GGN96098.1"/>
    <property type="molecule type" value="Genomic_DNA"/>
</dbReference>
<dbReference type="AlphaFoldDB" id="A0A830GN32"/>
<organism evidence="2 3">
    <name type="scientific">Haloarcula pellucida</name>
    <dbReference type="NCBI Taxonomy" id="1427151"/>
    <lineage>
        <taxon>Archaea</taxon>
        <taxon>Methanobacteriati</taxon>
        <taxon>Methanobacteriota</taxon>
        <taxon>Stenosarchaea group</taxon>
        <taxon>Halobacteria</taxon>
        <taxon>Halobacteriales</taxon>
        <taxon>Haloarculaceae</taxon>
        <taxon>Haloarcula</taxon>
    </lineage>
</organism>
<keyword evidence="1" id="KW-0472">Membrane</keyword>
<keyword evidence="1" id="KW-1133">Transmembrane helix</keyword>
<evidence type="ECO:0000313" key="2">
    <source>
        <dbReference type="EMBL" id="GGN96098.1"/>
    </source>
</evidence>
<proteinExistence type="predicted"/>
<name>A0A830GN32_9EURY</name>
<dbReference type="RefSeq" id="WP_188997909.1">
    <property type="nucleotide sequence ID" value="NZ_BMOU01000004.1"/>
</dbReference>
<feature type="transmembrane region" description="Helical" evidence="1">
    <location>
        <begin position="12"/>
        <end position="36"/>
    </location>
</feature>
<reference evidence="2" key="2">
    <citation type="submission" date="2020-09" db="EMBL/GenBank/DDBJ databases">
        <authorList>
            <person name="Sun Q."/>
            <person name="Ohkuma M."/>
        </authorList>
    </citation>
    <scope>NUCLEOTIDE SEQUENCE</scope>
    <source>
        <strain evidence="2">JCM 17820</strain>
    </source>
</reference>
<keyword evidence="1" id="KW-0812">Transmembrane</keyword>
<comment type="caution">
    <text evidence="2">The sequence shown here is derived from an EMBL/GenBank/DDBJ whole genome shotgun (WGS) entry which is preliminary data.</text>
</comment>
<reference evidence="2" key="1">
    <citation type="journal article" date="2014" name="Int. J. Syst. Evol. Microbiol.">
        <title>Complete genome sequence of Corynebacterium casei LMG S-19264T (=DSM 44701T), isolated from a smear-ripened cheese.</title>
        <authorList>
            <consortium name="US DOE Joint Genome Institute (JGI-PGF)"/>
            <person name="Walter F."/>
            <person name="Albersmeier A."/>
            <person name="Kalinowski J."/>
            <person name="Ruckert C."/>
        </authorList>
    </citation>
    <scope>NUCLEOTIDE SEQUENCE</scope>
    <source>
        <strain evidence="2">JCM 17820</strain>
    </source>
</reference>
<sequence>MVRTKVVVRSGLNLPVAVIASKVIAVPVTSLAFLFYHNFRYGAAETIEVGILMLRLITNTATAVTHSIIPAYSIHGSGNLFHKASTSGIWANDIAVAVARIRGATSIFAAILLFILDG</sequence>
<keyword evidence="3" id="KW-1185">Reference proteome</keyword>
<evidence type="ECO:0000256" key="1">
    <source>
        <dbReference type="SAM" id="Phobius"/>
    </source>
</evidence>
<accession>A0A830GN32</accession>
<feature type="transmembrane region" description="Helical" evidence="1">
    <location>
        <begin position="94"/>
        <end position="116"/>
    </location>
</feature>
<evidence type="ECO:0000313" key="3">
    <source>
        <dbReference type="Proteomes" id="UP000605784"/>
    </source>
</evidence>